<organism evidence="1">
    <name type="scientific">marine sediment metagenome</name>
    <dbReference type="NCBI Taxonomy" id="412755"/>
    <lineage>
        <taxon>unclassified sequences</taxon>
        <taxon>metagenomes</taxon>
        <taxon>ecological metagenomes</taxon>
    </lineage>
</organism>
<name>X1SSI9_9ZZZZ</name>
<sequence length="99" mass="11846">MIACECDFYMNIFDDFLLSKNDENQKIMWKMSTIIDLMKITDGQDDNGLMENALRMIMLLFNHYIITPCELERNYFVNAQFDEKEELITILKEEFIQSL</sequence>
<dbReference type="EMBL" id="BARW01005679">
    <property type="protein sequence ID" value="GAI82091.1"/>
    <property type="molecule type" value="Genomic_DNA"/>
</dbReference>
<comment type="caution">
    <text evidence="1">The sequence shown here is derived from an EMBL/GenBank/DDBJ whole genome shotgun (WGS) entry which is preliminary data.</text>
</comment>
<evidence type="ECO:0000313" key="1">
    <source>
        <dbReference type="EMBL" id="GAI82091.1"/>
    </source>
</evidence>
<proteinExistence type="predicted"/>
<accession>X1SSI9</accession>
<dbReference type="AlphaFoldDB" id="X1SSI9"/>
<gene>
    <name evidence="1" type="ORF">S12H4_12168</name>
</gene>
<protein>
    <submittedName>
        <fullName evidence="1">Uncharacterized protein</fullName>
    </submittedName>
</protein>
<reference evidence="1" key="1">
    <citation type="journal article" date="2014" name="Front. Microbiol.">
        <title>High frequency of phylogenetically diverse reductive dehalogenase-homologous genes in deep subseafloor sedimentary metagenomes.</title>
        <authorList>
            <person name="Kawai M."/>
            <person name="Futagami T."/>
            <person name="Toyoda A."/>
            <person name="Takaki Y."/>
            <person name="Nishi S."/>
            <person name="Hori S."/>
            <person name="Arai W."/>
            <person name="Tsubouchi T."/>
            <person name="Morono Y."/>
            <person name="Uchiyama I."/>
            <person name="Ito T."/>
            <person name="Fujiyama A."/>
            <person name="Inagaki F."/>
            <person name="Takami H."/>
        </authorList>
    </citation>
    <scope>NUCLEOTIDE SEQUENCE</scope>
    <source>
        <strain evidence="1">Expedition CK06-06</strain>
    </source>
</reference>